<dbReference type="InterPro" id="IPR036866">
    <property type="entry name" value="RibonucZ/Hydroxyglut_hydro"/>
</dbReference>
<dbReference type="GO" id="GO:0046983">
    <property type="term" value="F:protein dimerization activity"/>
    <property type="evidence" value="ECO:0007669"/>
    <property type="project" value="InterPro"/>
</dbReference>
<reference evidence="6 7" key="2">
    <citation type="journal article" date="2006" name="Environ. Microbiol.">
        <title>Sequence analysis of three plasmids harboured in Rhodococcus erythropolis strain PR4.</title>
        <authorList>
            <person name="Sekine M."/>
            <person name="Tanikawa S."/>
            <person name="Omata S."/>
            <person name="Saito M."/>
            <person name="Fujisawa T."/>
            <person name="Tsukatani N."/>
            <person name="Tajima T."/>
            <person name="Sekigawa T."/>
            <person name="Kosugi H."/>
            <person name="Matsuo Y."/>
            <person name="Nishiko R."/>
            <person name="Imamura K."/>
            <person name="Ito M."/>
            <person name="Narita H."/>
            <person name="Tago S."/>
            <person name="Fujita N."/>
            <person name="Harayama S."/>
        </authorList>
    </citation>
    <scope>NUCLEOTIDE SEQUENCE [LARGE SCALE GENOMIC DNA]</scope>
    <source>
        <strain evidence="7">PR4 / NBRC 100887</strain>
    </source>
</reference>
<gene>
    <name evidence="6" type="ordered locus">RER_12130</name>
</gene>
<comment type="similarity">
    <text evidence="4">Belongs to the metallo-beta-lactamase superfamily. Type III sulfatase family.</text>
</comment>
<evidence type="ECO:0000313" key="6">
    <source>
        <dbReference type="EMBL" id="BAH31921.1"/>
    </source>
</evidence>
<dbReference type="Pfam" id="PF14864">
    <property type="entry name" value="Alkyl_sulf_C"/>
    <property type="match status" value="1"/>
</dbReference>
<dbReference type="InterPro" id="IPR029228">
    <property type="entry name" value="Alkyl_sulf_dimr"/>
</dbReference>
<dbReference type="KEGG" id="rer:RER_12130"/>
<keyword evidence="3" id="KW-0862">Zinc</keyword>
<dbReference type="GO" id="GO:0018909">
    <property type="term" value="P:dodecyl sulfate metabolic process"/>
    <property type="evidence" value="ECO:0007669"/>
    <property type="project" value="InterPro"/>
</dbReference>
<dbReference type="Proteomes" id="UP000002204">
    <property type="component" value="Chromosome"/>
</dbReference>
<dbReference type="InterPro" id="IPR052195">
    <property type="entry name" value="Bact_Alkyl/Aryl-Sulfatase"/>
</dbReference>
<dbReference type="Pfam" id="PF14863">
    <property type="entry name" value="Alkyl_sulf_dimr"/>
    <property type="match status" value="1"/>
</dbReference>
<protein>
    <recommendedName>
        <fullName evidence="5">Metallo-beta-lactamase domain-containing protein</fullName>
    </recommendedName>
</protein>
<dbReference type="SUPFAM" id="SSF56281">
    <property type="entry name" value="Metallo-hydrolase/oxidoreductase"/>
    <property type="match status" value="1"/>
</dbReference>
<dbReference type="EMBL" id="AP008957">
    <property type="protein sequence ID" value="BAH31921.1"/>
    <property type="molecule type" value="Genomic_DNA"/>
</dbReference>
<feature type="domain" description="Metallo-beta-lactamase" evidence="5">
    <location>
        <begin position="128"/>
        <end position="354"/>
    </location>
</feature>
<dbReference type="CDD" id="cd07710">
    <property type="entry name" value="arylsulfatase_Sdsa1-like_MBL-fold"/>
    <property type="match status" value="1"/>
</dbReference>
<dbReference type="SMART" id="SM00849">
    <property type="entry name" value="Lactamase_B"/>
    <property type="match status" value="1"/>
</dbReference>
<dbReference type="InterPro" id="IPR001279">
    <property type="entry name" value="Metallo-B-lactamas"/>
</dbReference>
<dbReference type="PANTHER" id="PTHR43223:SF1">
    <property type="entry name" value="ALKYL_ARYL-SULFATASE BDS1"/>
    <property type="match status" value="1"/>
</dbReference>
<dbReference type="SUPFAM" id="SSF55718">
    <property type="entry name" value="SCP-like"/>
    <property type="match status" value="1"/>
</dbReference>
<dbReference type="GO" id="GO:0018741">
    <property type="term" value="F:linear primary-alkylsulfatase activity"/>
    <property type="evidence" value="ECO:0007669"/>
    <property type="project" value="InterPro"/>
</dbReference>
<dbReference type="InterPro" id="IPR029229">
    <property type="entry name" value="Alkyl_sulf_C"/>
</dbReference>
<evidence type="ECO:0000256" key="2">
    <source>
        <dbReference type="ARBA" id="ARBA00022801"/>
    </source>
</evidence>
<dbReference type="InterPro" id="IPR044097">
    <property type="entry name" value="Bds1/SdsA1_MBL-fold"/>
</dbReference>
<keyword evidence="1" id="KW-0479">Metal-binding</keyword>
<evidence type="ECO:0000313" key="7">
    <source>
        <dbReference type="Proteomes" id="UP000002204"/>
    </source>
</evidence>
<dbReference type="AlphaFoldDB" id="C0ZSU8"/>
<proteinExistence type="inferred from homology"/>
<dbReference type="Gene3D" id="3.30.1050.10">
    <property type="entry name" value="SCP2 sterol-binding domain"/>
    <property type="match status" value="1"/>
</dbReference>
<name>C0ZSU8_RHOE4</name>
<dbReference type="PANTHER" id="PTHR43223">
    <property type="entry name" value="ALKYL/ARYL-SULFATASE"/>
    <property type="match status" value="1"/>
</dbReference>
<keyword evidence="2" id="KW-0378">Hydrolase</keyword>
<organism evidence="6 7">
    <name type="scientific">Rhodococcus erythropolis (strain PR4 / NBRC 100887)</name>
    <dbReference type="NCBI Taxonomy" id="234621"/>
    <lineage>
        <taxon>Bacteria</taxon>
        <taxon>Bacillati</taxon>
        <taxon>Actinomycetota</taxon>
        <taxon>Actinomycetes</taxon>
        <taxon>Mycobacteriales</taxon>
        <taxon>Nocardiaceae</taxon>
        <taxon>Rhodococcus</taxon>
        <taxon>Rhodococcus erythropolis group</taxon>
    </lineage>
</organism>
<dbReference type="Gene3D" id="1.25.40.880">
    <property type="entry name" value="Alkyl sulfatase, dimerisation domain"/>
    <property type="match status" value="1"/>
</dbReference>
<accession>C0ZSU8</accession>
<dbReference type="InterPro" id="IPR038536">
    <property type="entry name" value="Alkyl/aryl-sulf_dimr_sf"/>
</dbReference>
<dbReference type="HOGENOM" id="CLU_014655_1_0_11"/>
<evidence type="ECO:0000259" key="5">
    <source>
        <dbReference type="SMART" id="SM00849"/>
    </source>
</evidence>
<dbReference type="eggNOG" id="COG2015">
    <property type="taxonomic scope" value="Bacteria"/>
</dbReference>
<evidence type="ECO:0000256" key="3">
    <source>
        <dbReference type="ARBA" id="ARBA00022833"/>
    </source>
</evidence>
<dbReference type="GO" id="GO:0046872">
    <property type="term" value="F:metal ion binding"/>
    <property type="evidence" value="ECO:0007669"/>
    <property type="project" value="UniProtKB-KW"/>
</dbReference>
<dbReference type="Gene3D" id="3.60.15.30">
    <property type="entry name" value="Metallo-beta-lactamase domain"/>
    <property type="match status" value="1"/>
</dbReference>
<evidence type="ECO:0000256" key="4">
    <source>
        <dbReference type="ARBA" id="ARBA00033751"/>
    </source>
</evidence>
<dbReference type="InterPro" id="IPR036527">
    <property type="entry name" value="SCP2_sterol-bd_dom_sf"/>
</dbReference>
<dbReference type="Pfam" id="PF00753">
    <property type="entry name" value="Lactamase_B"/>
    <property type="match status" value="1"/>
</dbReference>
<reference evidence="7" key="1">
    <citation type="submission" date="2005-03" db="EMBL/GenBank/DDBJ databases">
        <title>Comparison of the complete genome sequences of Rhodococcus erythropolis PR4 and Rhodococcus opacus B4.</title>
        <authorList>
            <person name="Takarada H."/>
            <person name="Sekine M."/>
            <person name="Hosoyama A."/>
            <person name="Yamada R."/>
            <person name="Fujisawa T."/>
            <person name="Omata S."/>
            <person name="Shimizu A."/>
            <person name="Tsukatani N."/>
            <person name="Tanikawa S."/>
            <person name="Fujita N."/>
            <person name="Harayama S."/>
        </authorList>
    </citation>
    <scope>NUCLEOTIDE SEQUENCE [LARGE SCALE GENOMIC DNA]</scope>
    <source>
        <strain evidence="7">PR4 / NBRC 100887</strain>
    </source>
</reference>
<evidence type="ECO:0000256" key="1">
    <source>
        <dbReference type="ARBA" id="ARBA00022723"/>
    </source>
</evidence>
<sequence>MIPTPLPPDRDYGVSDRRIRAGRAMCQTPKDATPATVAVNREAVTRYAMDDRQDFVDADRGLIAPLPGNVLGDDGHVVFDPEALAYIGDDVPAPDTVNPSLWRQSQVIRRGGLYQVTDRLYQVRNNDIANLTVVEGDEGLIIIDCMAGVESARQGMKMIREHISDKPVAAIIYTHTHIDHYGGVKGIIDVEDVASGKVPIIAPGTIASFDKFAIGENVVAGNAMARRSFYAFGGLLDLGPKGAVSCGIGVLSTKGPQISYISPTDGITETGTKREIAGLEFEFLYAPDTEAPEEMHIWIPELAALTCAENANHSLHNIQTLRGARTRDARNFARYLDETLERWGDDAAVHYGPHTWPVWGNENLVGFIESQRDTYKYIHDQALRLANKGYTPLEAAEVIELPEELGRKWHNRGYHGTLHHDVRAVYTKELGMWDGDPVTLHPHPPVESAKRFVDLLGAQKILDEGKRAFDAADYRWAAEILHKLVFAQPENTEAKNLQADVYEQMGYQAEGPQWRGIYLSAALELREGSQPPPYITASEDSVLAMPIDILFDFVAVHLIGDKATDVDLHIDFVFTDHDDETWTAWVRRGVLNARRGAASNTQLTVSGPKAALIGALLQPGAAAELAKAGKISLTGDESALETLGGLLDTFDPSFNIVTP</sequence>